<proteinExistence type="predicted"/>
<organism evidence="1 2">
    <name type="scientific">Trichinella papuae</name>
    <dbReference type="NCBI Taxonomy" id="268474"/>
    <lineage>
        <taxon>Eukaryota</taxon>
        <taxon>Metazoa</taxon>
        <taxon>Ecdysozoa</taxon>
        <taxon>Nematoda</taxon>
        <taxon>Enoplea</taxon>
        <taxon>Dorylaimia</taxon>
        <taxon>Trichinellida</taxon>
        <taxon>Trichinellidae</taxon>
        <taxon>Trichinella</taxon>
    </lineage>
</organism>
<keyword evidence="2" id="KW-1185">Reference proteome</keyword>
<comment type="caution">
    <text evidence="1">The sequence shown here is derived from an EMBL/GenBank/DDBJ whole genome shotgun (WGS) entry which is preliminary data.</text>
</comment>
<evidence type="ECO:0000313" key="2">
    <source>
        <dbReference type="Proteomes" id="UP000054843"/>
    </source>
</evidence>
<name>A0A0V1LXG5_9BILA</name>
<dbReference type="AlphaFoldDB" id="A0A0V1LXG5"/>
<dbReference type="Proteomes" id="UP000054843">
    <property type="component" value="Unassembled WGS sequence"/>
</dbReference>
<evidence type="ECO:0000313" key="1">
    <source>
        <dbReference type="EMBL" id="KRZ64217.1"/>
    </source>
</evidence>
<accession>A0A0V1LXG5</accession>
<sequence>MQEELKEQESKAAMLTRKQDACILVRETFSTF</sequence>
<gene>
    <name evidence="1" type="ORF">T10_2213</name>
</gene>
<protein>
    <submittedName>
        <fullName evidence="1">Uncharacterized protein</fullName>
    </submittedName>
</protein>
<reference evidence="1 2" key="1">
    <citation type="submission" date="2015-01" db="EMBL/GenBank/DDBJ databases">
        <title>Evolution of Trichinella species and genotypes.</title>
        <authorList>
            <person name="Korhonen P.K."/>
            <person name="Edoardo P."/>
            <person name="Giuseppe L.R."/>
            <person name="Gasser R.B."/>
        </authorList>
    </citation>
    <scope>NUCLEOTIDE SEQUENCE [LARGE SCALE GENOMIC DNA]</scope>
    <source>
        <strain evidence="1">ISS1980</strain>
    </source>
</reference>
<dbReference type="EMBL" id="JYDO01001353">
    <property type="protein sequence ID" value="KRZ64217.1"/>
    <property type="molecule type" value="Genomic_DNA"/>
</dbReference>